<evidence type="ECO:0000313" key="2">
    <source>
        <dbReference type="EMBL" id="QCY68184.1"/>
    </source>
</evidence>
<gene>
    <name evidence="2" type="ORF">FHG64_01545</name>
</gene>
<protein>
    <submittedName>
        <fullName evidence="2">Uncharacterized protein</fullName>
    </submittedName>
</protein>
<feature type="region of interest" description="Disordered" evidence="1">
    <location>
        <begin position="1"/>
        <end position="130"/>
    </location>
</feature>
<name>A0A5B7WY93_9FLAO</name>
<feature type="compositionally biased region" description="Basic and acidic residues" evidence="1">
    <location>
        <begin position="107"/>
        <end position="130"/>
    </location>
</feature>
<dbReference type="Proteomes" id="UP000309016">
    <property type="component" value="Chromosome"/>
</dbReference>
<feature type="compositionally biased region" description="Basic and acidic residues" evidence="1">
    <location>
        <begin position="24"/>
        <end position="80"/>
    </location>
</feature>
<proteinExistence type="predicted"/>
<dbReference type="AlphaFoldDB" id="A0A5B7WY93"/>
<feature type="compositionally biased region" description="Basic residues" evidence="1">
    <location>
        <begin position="14"/>
        <end position="23"/>
    </location>
</feature>
<organism evidence="2 3">
    <name type="scientific">Antarcticibacterium flavum</name>
    <dbReference type="NCBI Taxonomy" id="2058175"/>
    <lineage>
        <taxon>Bacteria</taxon>
        <taxon>Pseudomonadati</taxon>
        <taxon>Bacteroidota</taxon>
        <taxon>Flavobacteriia</taxon>
        <taxon>Flavobacteriales</taxon>
        <taxon>Flavobacteriaceae</taxon>
        <taxon>Antarcticibacterium</taxon>
    </lineage>
</organism>
<dbReference type="KEGG" id="afla:FHG64_01545"/>
<dbReference type="RefSeq" id="WP_139064760.1">
    <property type="nucleotide sequence ID" value="NZ_CP040812.1"/>
</dbReference>
<accession>A0A5B7WY93</accession>
<dbReference type="EMBL" id="CP040812">
    <property type="protein sequence ID" value="QCY68184.1"/>
    <property type="molecule type" value="Genomic_DNA"/>
</dbReference>
<dbReference type="OrthoDB" id="1453481at2"/>
<keyword evidence="3" id="KW-1185">Reference proteome</keyword>
<reference evidence="2 3" key="1">
    <citation type="submission" date="2019-06" db="EMBL/GenBank/DDBJ databases">
        <title>Complete genome sequence of Antarcticibacterium flavum KCTC 52984T from an Antarctic marine sediment.</title>
        <authorList>
            <person name="Lee Y.M."/>
            <person name="Shin S.C."/>
        </authorList>
    </citation>
    <scope>NUCLEOTIDE SEQUENCE [LARGE SCALE GENOMIC DNA]</scope>
    <source>
        <strain evidence="2 3">KCTC 52984</strain>
    </source>
</reference>
<evidence type="ECO:0000313" key="3">
    <source>
        <dbReference type="Proteomes" id="UP000309016"/>
    </source>
</evidence>
<feature type="compositionally biased region" description="Basic and acidic residues" evidence="1">
    <location>
        <begin position="1"/>
        <end position="13"/>
    </location>
</feature>
<evidence type="ECO:0000256" key="1">
    <source>
        <dbReference type="SAM" id="MobiDB-lite"/>
    </source>
</evidence>
<sequence>MSEKEKKETDKTISKTRRPKANKPIRETDNMEQHDLPYDPNINKEDRQALHDEGLSMDQGQDKPLSERKRPVDFTGKDLDIPGQAESDTTHGGTDLPDEENNQYNERGVRKDEEKKRDHPNPDREVPPTK</sequence>